<protein>
    <submittedName>
        <fullName evidence="1">Uncharacterized protein</fullName>
    </submittedName>
</protein>
<organism evidence="1 2">
    <name type="scientific">Kitasatospora cineracea</name>
    <dbReference type="NCBI Taxonomy" id="88074"/>
    <lineage>
        <taxon>Bacteria</taxon>
        <taxon>Bacillati</taxon>
        <taxon>Actinomycetota</taxon>
        <taxon>Actinomycetes</taxon>
        <taxon>Kitasatosporales</taxon>
        <taxon>Streptomycetaceae</taxon>
        <taxon>Kitasatospora</taxon>
    </lineage>
</organism>
<proteinExistence type="predicted"/>
<comment type="caution">
    <text evidence="1">The sequence shown here is derived from an EMBL/GenBank/DDBJ whole genome shotgun (WGS) entry which is preliminary data.</text>
</comment>
<dbReference type="AlphaFoldDB" id="A0A8G1UFF0"/>
<dbReference type="OrthoDB" id="4350964at2"/>
<gene>
    <name evidence="1" type="ORF">EDD39_1062</name>
</gene>
<dbReference type="EMBL" id="RJVJ01000001">
    <property type="protein sequence ID" value="ROR42927.1"/>
    <property type="molecule type" value="Genomic_DNA"/>
</dbReference>
<sequence length="155" mass="16455">MLTRVPRDLPADAITIGDLKAQLHMAPDDMLVVAQRPDAEEGTFALGWAVKAHVLSESGHRVPVIGLPQVDPDDPQVMTVSLMTRVIADLPDHALPVTIWESGDGPLQAAIAEPKFGNLVNEDSGVSVKVVVLPGVPGGMTGDAYDDLVYSLGWE</sequence>
<accession>A0A8G1UFF0</accession>
<name>A0A8G1UFF0_9ACTN</name>
<reference evidence="1 2" key="1">
    <citation type="submission" date="2018-11" db="EMBL/GenBank/DDBJ databases">
        <title>Sequencing the genomes of 1000 actinobacteria strains.</title>
        <authorList>
            <person name="Klenk H.-P."/>
        </authorList>
    </citation>
    <scope>NUCLEOTIDE SEQUENCE [LARGE SCALE GENOMIC DNA]</scope>
    <source>
        <strain evidence="1 2">DSM 44780</strain>
    </source>
</reference>
<evidence type="ECO:0000313" key="1">
    <source>
        <dbReference type="EMBL" id="ROR42927.1"/>
    </source>
</evidence>
<evidence type="ECO:0000313" key="2">
    <source>
        <dbReference type="Proteomes" id="UP000267408"/>
    </source>
</evidence>
<dbReference type="Proteomes" id="UP000267408">
    <property type="component" value="Unassembled WGS sequence"/>
</dbReference>
<dbReference type="RefSeq" id="WP_100836980.1">
    <property type="nucleotide sequence ID" value="NZ_RJVJ01000001.1"/>
</dbReference>